<evidence type="ECO:0000256" key="1">
    <source>
        <dbReference type="SAM" id="SignalP"/>
    </source>
</evidence>
<protein>
    <submittedName>
        <fullName evidence="2">Uncharacterized protein</fullName>
    </submittedName>
</protein>
<feature type="signal peptide" evidence="1">
    <location>
        <begin position="1"/>
        <end position="20"/>
    </location>
</feature>
<evidence type="ECO:0000313" key="3">
    <source>
        <dbReference type="Proteomes" id="UP000307087"/>
    </source>
</evidence>
<dbReference type="OrthoDB" id="9151379at2"/>
<proteinExistence type="predicted"/>
<name>A0A4S8N560_9ACTN</name>
<reference evidence="2 3" key="1">
    <citation type="journal article" date="2009" name="Int. J. Syst. Evol. Microbiol.">
        <title>Nocardioides caeni sp. nov., isolated from wastewater.</title>
        <authorList>
            <person name="Yoon J.H."/>
            <person name="Kang S.J."/>
            <person name="Park S."/>
            <person name="Kim W."/>
            <person name="Oh T.K."/>
        </authorList>
    </citation>
    <scope>NUCLEOTIDE SEQUENCE [LARGE SCALE GENOMIC DNA]</scope>
    <source>
        <strain evidence="2 3">DSM 23134</strain>
    </source>
</reference>
<feature type="chain" id="PRO_5038930770" evidence="1">
    <location>
        <begin position="21"/>
        <end position="216"/>
    </location>
</feature>
<accession>A0A4S8N560</accession>
<sequence>MTPRLRITAAALALAATAVAGCSSGSEPSPPAGVDGLTIPTQDPDPGDFVDEVDEVDHPWLQWAPGTFREFEDGTILSVTVGPARDGIATVAVSRRARAEVEPAEVIDDFMAQDRDGNVWWLGRQEGVSGEVTWFDEPGLFLPATPRRGDGWVMATAPGLDVRAQIVDDGEDVVVPAGDFEDGIVLEIVENGVTRYETYVRGAGLVENDEAGLVTR</sequence>
<evidence type="ECO:0000313" key="2">
    <source>
        <dbReference type="EMBL" id="THV10731.1"/>
    </source>
</evidence>
<keyword evidence="3" id="KW-1185">Reference proteome</keyword>
<comment type="caution">
    <text evidence="2">The sequence shown here is derived from an EMBL/GenBank/DDBJ whole genome shotgun (WGS) entry which is preliminary data.</text>
</comment>
<dbReference type="RefSeq" id="WP_136563407.1">
    <property type="nucleotide sequence ID" value="NZ_BAABLS010000004.1"/>
</dbReference>
<dbReference type="AlphaFoldDB" id="A0A4S8N560"/>
<dbReference type="Proteomes" id="UP000307087">
    <property type="component" value="Unassembled WGS sequence"/>
</dbReference>
<dbReference type="EMBL" id="STGW01000009">
    <property type="protein sequence ID" value="THV10731.1"/>
    <property type="molecule type" value="Genomic_DNA"/>
</dbReference>
<dbReference type="PROSITE" id="PS51257">
    <property type="entry name" value="PROKAR_LIPOPROTEIN"/>
    <property type="match status" value="1"/>
</dbReference>
<gene>
    <name evidence="2" type="ORF">E9934_13400</name>
</gene>
<organism evidence="2 3">
    <name type="scientific">Nocardioides caeni</name>
    <dbReference type="NCBI Taxonomy" id="574700"/>
    <lineage>
        <taxon>Bacteria</taxon>
        <taxon>Bacillati</taxon>
        <taxon>Actinomycetota</taxon>
        <taxon>Actinomycetes</taxon>
        <taxon>Propionibacteriales</taxon>
        <taxon>Nocardioidaceae</taxon>
        <taxon>Nocardioides</taxon>
    </lineage>
</organism>
<keyword evidence="1" id="KW-0732">Signal</keyword>